<feature type="region of interest" description="Disordered" evidence="1">
    <location>
        <begin position="141"/>
        <end position="196"/>
    </location>
</feature>
<dbReference type="AlphaFoldDB" id="A0AAD3NJ40"/>
<dbReference type="Proteomes" id="UP001279410">
    <property type="component" value="Unassembled WGS sequence"/>
</dbReference>
<dbReference type="Pfam" id="PF15248">
    <property type="entry name" value="DUF4587"/>
    <property type="match status" value="1"/>
</dbReference>
<reference evidence="3" key="1">
    <citation type="submission" date="2022-08" db="EMBL/GenBank/DDBJ databases">
        <title>Genome sequencing of akame (Lates japonicus).</title>
        <authorList>
            <person name="Hashiguchi Y."/>
            <person name="Takahashi H."/>
        </authorList>
    </citation>
    <scope>NUCLEOTIDE SEQUENCE</scope>
    <source>
        <strain evidence="3">Kochi</strain>
    </source>
</reference>
<keyword evidence="4" id="KW-1185">Reference proteome</keyword>
<organism evidence="3 4">
    <name type="scientific">Lates japonicus</name>
    <name type="common">Japanese lates</name>
    <dbReference type="NCBI Taxonomy" id="270547"/>
    <lineage>
        <taxon>Eukaryota</taxon>
        <taxon>Metazoa</taxon>
        <taxon>Chordata</taxon>
        <taxon>Craniata</taxon>
        <taxon>Vertebrata</taxon>
        <taxon>Euteleostomi</taxon>
        <taxon>Actinopterygii</taxon>
        <taxon>Neopterygii</taxon>
        <taxon>Teleostei</taxon>
        <taxon>Neoteleostei</taxon>
        <taxon>Acanthomorphata</taxon>
        <taxon>Carangaria</taxon>
        <taxon>Carangaria incertae sedis</taxon>
        <taxon>Centropomidae</taxon>
        <taxon>Lates</taxon>
    </lineage>
</organism>
<dbReference type="PANTHER" id="PTHR28604">
    <property type="match status" value="1"/>
</dbReference>
<proteinExistence type="predicted"/>
<dbReference type="PANTHER" id="PTHR28604:SF1">
    <property type="entry name" value="PROLINE-RICH PROTEIN 29"/>
    <property type="match status" value="1"/>
</dbReference>
<protein>
    <submittedName>
        <fullName evidence="3">Proline-rich protein 29-like isoform X1</fullName>
    </submittedName>
</protein>
<gene>
    <name evidence="3" type="ORF">AKAME5_002414200</name>
</gene>
<evidence type="ECO:0000313" key="4">
    <source>
        <dbReference type="Proteomes" id="UP001279410"/>
    </source>
</evidence>
<dbReference type="EMBL" id="BRZM01001242">
    <property type="protein sequence ID" value="GLD72817.1"/>
    <property type="molecule type" value="Genomic_DNA"/>
</dbReference>
<dbReference type="InterPro" id="IPR038915">
    <property type="entry name" value="PRR29-like"/>
</dbReference>
<dbReference type="InterPro" id="IPR027904">
    <property type="entry name" value="DUF4587"/>
</dbReference>
<accession>A0AAD3NJ40</accession>
<feature type="compositionally biased region" description="Low complexity" evidence="1">
    <location>
        <begin position="169"/>
        <end position="188"/>
    </location>
</feature>
<feature type="compositionally biased region" description="Pro residues" evidence="1">
    <location>
        <begin position="158"/>
        <end position="168"/>
    </location>
</feature>
<evidence type="ECO:0000256" key="1">
    <source>
        <dbReference type="SAM" id="MobiDB-lite"/>
    </source>
</evidence>
<name>A0AAD3NJ40_LATJO</name>
<feature type="domain" description="DUF4587" evidence="2">
    <location>
        <begin position="51"/>
        <end position="119"/>
    </location>
</feature>
<evidence type="ECO:0000259" key="2">
    <source>
        <dbReference type="Pfam" id="PF15248"/>
    </source>
</evidence>
<comment type="caution">
    <text evidence="3">The sequence shown here is derived from an EMBL/GenBank/DDBJ whole genome shotgun (WGS) entry which is preliminary data.</text>
</comment>
<evidence type="ECO:0000313" key="3">
    <source>
        <dbReference type="EMBL" id="GLD72817.1"/>
    </source>
</evidence>
<sequence length="196" mass="21401">MAWTEDIYPQFQPYDPNAFQILPAPQQPTAILQQLPATMMPPGLAPSIRPSGHVKEDLVELMMIQNAQMHQVIMNNMTMSALRSFGWSSDPPPPGPEVPRDLVIIQENEADPEIYHHYYQSAPYLSCPSWLLPQATLVCQEDPNKPTSAPPHTDRPAVPLPPPPPPPGTTATVGADVAPTAESNSAAEGEAEKKRT</sequence>